<dbReference type="Proteomes" id="UP000011841">
    <property type="component" value="Chromosome"/>
</dbReference>
<reference evidence="6 7" key="1">
    <citation type="journal article" date="2013" name="Appl. Environ. Microbiol.">
        <title>Genome analysis suggests that the soil oligotrophic bacterium Agromonas oligotrophica (Bradyrhizobium oligotrophicum) is a nitrogen-fixing symbiont of Aeschynomene indica.</title>
        <authorList>
            <person name="Okubo T."/>
            <person name="Fukushima S."/>
            <person name="Itakura M."/>
            <person name="Oshima K."/>
            <person name="Longtonglang A."/>
            <person name="Teaumroong N."/>
            <person name="Mitsui H."/>
            <person name="Hattori M."/>
            <person name="Hattori R."/>
            <person name="Hattori T."/>
            <person name="Minamisawa K."/>
        </authorList>
    </citation>
    <scope>NUCLEOTIDE SEQUENCE [LARGE SCALE GENOMIC DNA]</scope>
    <source>
        <strain evidence="6 7">S58</strain>
    </source>
</reference>
<dbReference type="SMART" id="SM00028">
    <property type="entry name" value="TPR"/>
    <property type="match status" value="7"/>
</dbReference>
<dbReference type="RefSeq" id="WP_015669841.1">
    <property type="nucleotide sequence ID" value="NC_020453.1"/>
</dbReference>
<feature type="repeat" description="TPR" evidence="3">
    <location>
        <begin position="258"/>
        <end position="291"/>
    </location>
</feature>
<dbReference type="Pfam" id="PF13432">
    <property type="entry name" value="TPR_16"/>
    <property type="match status" value="2"/>
</dbReference>
<gene>
    <name evidence="6" type="ORF">S58_67960</name>
</gene>
<dbReference type="HOGENOM" id="CLU_010140_1_1_5"/>
<feature type="repeat" description="TPR" evidence="3">
    <location>
        <begin position="90"/>
        <end position="123"/>
    </location>
</feature>
<evidence type="ECO:0000256" key="1">
    <source>
        <dbReference type="ARBA" id="ARBA00022737"/>
    </source>
</evidence>
<accession>M4ZG26</accession>
<dbReference type="eggNOG" id="COG0457">
    <property type="taxonomic scope" value="Bacteria"/>
</dbReference>
<feature type="repeat" description="TPR" evidence="3">
    <location>
        <begin position="124"/>
        <end position="157"/>
    </location>
</feature>
<dbReference type="InterPro" id="IPR011990">
    <property type="entry name" value="TPR-like_helical_dom_sf"/>
</dbReference>
<dbReference type="PANTHER" id="PTHR44943:SF4">
    <property type="entry name" value="TPR REPEAT-CONTAINING PROTEIN MJ0798"/>
    <property type="match status" value="1"/>
</dbReference>
<evidence type="ECO:0000259" key="5">
    <source>
        <dbReference type="Pfam" id="PF03704"/>
    </source>
</evidence>
<dbReference type="SUPFAM" id="SSF48452">
    <property type="entry name" value="TPR-like"/>
    <property type="match status" value="2"/>
</dbReference>
<dbReference type="InterPro" id="IPR051685">
    <property type="entry name" value="Ycf3/AcsC/BcsC/TPR_MFPF"/>
</dbReference>
<dbReference type="STRING" id="1245469.S58_67960"/>
<keyword evidence="7" id="KW-1185">Reference proteome</keyword>
<dbReference type="eggNOG" id="COG0859">
    <property type="taxonomic scope" value="Bacteria"/>
</dbReference>
<evidence type="ECO:0000313" key="6">
    <source>
        <dbReference type="EMBL" id="BAM92763.1"/>
    </source>
</evidence>
<evidence type="ECO:0000256" key="4">
    <source>
        <dbReference type="SAM" id="MobiDB-lite"/>
    </source>
</evidence>
<dbReference type="InterPro" id="IPR005158">
    <property type="entry name" value="BTAD"/>
</dbReference>
<dbReference type="GO" id="GO:0016757">
    <property type="term" value="F:glycosyltransferase activity"/>
    <property type="evidence" value="ECO:0007669"/>
    <property type="project" value="InterPro"/>
</dbReference>
<dbReference type="KEGG" id="aol:S58_67960"/>
<sequence length="609" mass="66252">MKGREIETASGRDNTGRATPESPAQLHQAALDHMRAGRQLDAQLCCQQILTTDPGHADTLHLMGLLSIQAGQFDHAVEWVAGAIRREPKPLYLTTLGTVLLQQGRGADGLKAFQKAAELEPGNAERWQNLGMVLAELQRSDDAILSFQHALELAPGAWDAARKLAILLQQAGRSEEALVALDRCEVLKPGDVQMLSLRANARLSLGRYADALGDLERLRLLDPANADLCNQLGNCLSALGRSEQALSAYDKAFALGDTHALKNKAIALEQLGRFDLAIAGYRRAAAADPDDAGAAWNLALLQLLTGNFEAGWAGREAARWKIPILVAGYPKLSGPLWQGAEPIAGKTILVCPDEGLGDVIQFSRYVPLLAARGARVILLVQDELQPLLARLPGVALCLPKSTTTAPPYDFHCPLTSLPLMFGTRLDTIPAQTCYLPAPPPERVEAWAQRLGAHDRLRVGLVWSGNPRHPRDRARSMPFSALAPLLDAAATFISLQKDPRADDRPALLARTDIIDPTADLTDFVETAALVSCLDLVITVDTSVAHLAAALGRPTWVLLPSVPDYRWLLDRDDSPWYPSMRLFRQDQRRDYAPVIAQVRTELDAMISRGAI</sequence>
<dbReference type="Pfam" id="PF01075">
    <property type="entry name" value="Glyco_transf_9"/>
    <property type="match status" value="1"/>
</dbReference>
<organism evidence="6 7">
    <name type="scientific">Bradyrhizobium oligotrophicum S58</name>
    <dbReference type="NCBI Taxonomy" id="1245469"/>
    <lineage>
        <taxon>Bacteria</taxon>
        <taxon>Pseudomonadati</taxon>
        <taxon>Pseudomonadota</taxon>
        <taxon>Alphaproteobacteria</taxon>
        <taxon>Hyphomicrobiales</taxon>
        <taxon>Nitrobacteraceae</taxon>
        <taxon>Bradyrhizobium</taxon>
    </lineage>
</organism>
<feature type="domain" description="Bacterial transcriptional activator" evidence="5">
    <location>
        <begin position="179"/>
        <end position="252"/>
    </location>
</feature>
<feature type="region of interest" description="Disordered" evidence="4">
    <location>
        <begin position="1"/>
        <end position="23"/>
    </location>
</feature>
<dbReference type="AlphaFoldDB" id="M4ZG26"/>
<dbReference type="InterPro" id="IPR019734">
    <property type="entry name" value="TPR_rpt"/>
</dbReference>
<dbReference type="Gene3D" id="3.40.50.2000">
    <property type="entry name" value="Glycogen Phosphorylase B"/>
    <property type="match status" value="1"/>
</dbReference>
<protein>
    <submittedName>
        <fullName evidence="6">Putative TPR domain protein</fullName>
    </submittedName>
</protein>
<dbReference type="InterPro" id="IPR002201">
    <property type="entry name" value="Glyco_trans_9"/>
</dbReference>
<keyword evidence="1" id="KW-0677">Repeat</keyword>
<dbReference type="Pfam" id="PF03704">
    <property type="entry name" value="BTAD"/>
    <property type="match status" value="1"/>
</dbReference>
<evidence type="ECO:0000256" key="2">
    <source>
        <dbReference type="ARBA" id="ARBA00022803"/>
    </source>
</evidence>
<dbReference type="PROSITE" id="PS50005">
    <property type="entry name" value="TPR"/>
    <property type="match status" value="3"/>
</dbReference>
<keyword evidence="2 3" id="KW-0802">TPR repeat</keyword>
<name>M4ZG26_9BRAD</name>
<dbReference type="PANTHER" id="PTHR44943">
    <property type="entry name" value="CELLULOSE SYNTHASE OPERON PROTEIN C"/>
    <property type="match status" value="1"/>
</dbReference>
<dbReference type="OrthoDB" id="6193797at2"/>
<dbReference type="GeneID" id="301820477"/>
<evidence type="ECO:0000256" key="3">
    <source>
        <dbReference type="PROSITE-ProRule" id="PRU00339"/>
    </source>
</evidence>
<evidence type="ECO:0000313" key="7">
    <source>
        <dbReference type="Proteomes" id="UP000011841"/>
    </source>
</evidence>
<dbReference type="SUPFAM" id="SSF53756">
    <property type="entry name" value="UDP-Glycosyltransferase/glycogen phosphorylase"/>
    <property type="match status" value="1"/>
</dbReference>
<dbReference type="EMBL" id="AP012603">
    <property type="protein sequence ID" value="BAM92763.1"/>
    <property type="molecule type" value="Genomic_DNA"/>
</dbReference>
<dbReference type="PATRIC" id="fig|1245469.3.peg.6949"/>
<dbReference type="Gene3D" id="1.25.40.10">
    <property type="entry name" value="Tetratricopeptide repeat domain"/>
    <property type="match status" value="4"/>
</dbReference>
<proteinExistence type="predicted"/>